<dbReference type="EMBL" id="CP012382">
    <property type="protein sequence ID" value="AKZ54784.1"/>
    <property type="molecule type" value="Genomic_DNA"/>
</dbReference>
<dbReference type="KEGG" id="samb:SAM23877_1735"/>
<gene>
    <name evidence="1" type="ORF">SAM23877_1735</name>
</gene>
<dbReference type="Proteomes" id="UP000061018">
    <property type="component" value="Chromosome"/>
</dbReference>
<protein>
    <submittedName>
        <fullName evidence="1">Uncharacterized protein</fullName>
    </submittedName>
</protein>
<dbReference type="AlphaFoldDB" id="A0A0K2AP76"/>
<evidence type="ECO:0000313" key="2">
    <source>
        <dbReference type="Proteomes" id="UP000061018"/>
    </source>
</evidence>
<evidence type="ECO:0000313" key="1">
    <source>
        <dbReference type="EMBL" id="AKZ54784.1"/>
    </source>
</evidence>
<proteinExistence type="predicted"/>
<reference evidence="2" key="1">
    <citation type="journal article" date="2015" name="J. Biotechnol.">
        <title>Complete genome sequence of Streptomyces ambofaciens ATCC 23877, the spiramycin producer.</title>
        <authorList>
            <person name="Thibessard A."/>
            <person name="Haas D."/>
            <person name="Gerbaud C."/>
            <person name="Aigle B."/>
            <person name="Lautru S."/>
            <person name="Pernodet J.L."/>
            <person name="Leblond P."/>
        </authorList>
    </citation>
    <scope>NUCLEOTIDE SEQUENCE [LARGE SCALE GENOMIC DNA]</scope>
    <source>
        <strain evidence="2">ATCC 23877 / 3486 / DSM 40053 / JCM 4204 / NBRC 12836 / NRRL B-2516</strain>
    </source>
</reference>
<accession>A0A0K2AP76</accession>
<organism evidence="1 2">
    <name type="scientific">Streptomyces ambofaciens (strain ATCC 23877 / 3486 / DSM 40053 / JCM 4204 / NBRC 12836 / NRRL B-2516)</name>
    <dbReference type="NCBI Taxonomy" id="278992"/>
    <lineage>
        <taxon>Bacteria</taxon>
        <taxon>Bacillati</taxon>
        <taxon>Actinomycetota</taxon>
        <taxon>Actinomycetes</taxon>
        <taxon>Kitasatosporales</taxon>
        <taxon>Streptomycetaceae</taxon>
        <taxon>Streptomyces</taxon>
    </lineage>
</organism>
<sequence>MIGHPGKPGNVYVVAKGKTPRDRHLVRVAEWQTR</sequence>
<name>A0A0K2AP76_STRA7</name>